<keyword evidence="1" id="KW-0472">Membrane</keyword>
<proteinExistence type="predicted"/>
<dbReference type="EMBL" id="PFAQ01000047">
    <property type="protein sequence ID" value="PIT94472.1"/>
    <property type="molecule type" value="Genomic_DNA"/>
</dbReference>
<protein>
    <recommendedName>
        <fullName evidence="6">Bacterial spore germination immunoglobulin-like domain-containing protein</fullName>
    </recommendedName>
</protein>
<sequence>MKNLKTEVIKKTKPKAKTKALPKSSPKFDVLETCSCCDRGNGVHYGKVFFGLVLVLFGLFYLGRNLGFWPAFNFNLQAIWPVLLIVIGLWLVNRRARISILVGVFSALVFMMILAFIVSFAQISTEYADEAVMPILPHIERVKATSTPAQTEDLKLNNFVINQVISSPVALEGSARGTWFFEGSFPVKLLDESGQELGRGIAQSQGNWMTEDFVPFKVTMMFTRPTSSTGSLVLEKDNPSGLLENDKKVSFPVKF</sequence>
<feature type="transmembrane region" description="Helical" evidence="1">
    <location>
        <begin position="45"/>
        <end position="62"/>
    </location>
</feature>
<evidence type="ECO:0000259" key="3">
    <source>
        <dbReference type="Pfam" id="PF18917"/>
    </source>
</evidence>
<evidence type="ECO:0000313" key="5">
    <source>
        <dbReference type="Proteomes" id="UP000228900"/>
    </source>
</evidence>
<dbReference type="InterPro" id="IPR043726">
    <property type="entry name" value="LiaI-LiaF-like_TM1"/>
</dbReference>
<evidence type="ECO:0000259" key="2">
    <source>
        <dbReference type="Pfam" id="PF10648"/>
    </source>
</evidence>
<organism evidence="4 5">
    <name type="scientific">Candidatus Falkowbacteria bacterium CG10_big_fil_rev_8_21_14_0_10_39_9</name>
    <dbReference type="NCBI Taxonomy" id="1974566"/>
    <lineage>
        <taxon>Bacteria</taxon>
        <taxon>Candidatus Falkowiibacteriota</taxon>
    </lineage>
</organism>
<dbReference type="AlphaFoldDB" id="A0A2M6WNX0"/>
<evidence type="ECO:0000313" key="4">
    <source>
        <dbReference type="EMBL" id="PIT94472.1"/>
    </source>
</evidence>
<gene>
    <name evidence="4" type="ORF">COT98_03435</name>
</gene>
<reference evidence="5" key="1">
    <citation type="submission" date="2017-09" db="EMBL/GenBank/DDBJ databases">
        <title>Depth-based differentiation of microbial function through sediment-hosted aquifers and enrichment of novel symbionts in the deep terrestrial subsurface.</title>
        <authorList>
            <person name="Probst A.J."/>
            <person name="Ladd B."/>
            <person name="Jarett J.K."/>
            <person name="Geller-Mcgrath D.E."/>
            <person name="Sieber C.M.K."/>
            <person name="Emerson J.B."/>
            <person name="Anantharaman K."/>
            <person name="Thomas B.C."/>
            <person name="Malmstrom R."/>
            <person name="Stieglmeier M."/>
            <person name="Klingl A."/>
            <person name="Woyke T."/>
            <person name="Ryan C.M."/>
            <person name="Banfield J.F."/>
        </authorList>
    </citation>
    <scope>NUCLEOTIDE SEQUENCE [LARGE SCALE GENOMIC DNA]</scope>
</reference>
<evidence type="ECO:0008006" key="6">
    <source>
        <dbReference type="Google" id="ProtNLM"/>
    </source>
</evidence>
<feature type="transmembrane region" description="Helical" evidence="1">
    <location>
        <begin position="99"/>
        <end position="121"/>
    </location>
</feature>
<evidence type="ECO:0000256" key="1">
    <source>
        <dbReference type="SAM" id="Phobius"/>
    </source>
</evidence>
<name>A0A2M6WNX0_9BACT</name>
<feature type="transmembrane region" description="Helical" evidence="1">
    <location>
        <begin position="74"/>
        <end position="92"/>
    </location>
</feature>
<feature type="domain" description="LiaI-LiaF-like transmembrane region" evidence="3">
    <location>
        <begin position="48"/>
        <end position="92"/>
    </location>
</feature>
<dbReference type="Proteomes" id="UP000228900">
    <property type="component" value="Unassembled WGS sequence"/>
</dbReference>
<accession>A0A2M6WNX0</accession>
<feature type="domain" description="Bacterial spore germination immunoglobulin-like" evidence="2">
    <location>
        <begin position="162"/>
        <end position="240"/>
    </location>
</feature>
<comment type="caution">
    <text evidence="4">The sequence shown here is derived from an EMBL/GenBank/DDBJ whole genome shotgun (WGS) entry which is preliminary data.</text>
</comment>
<dbReference type="Pfam" id="PF18917">
    <property type="entry name" value="LiaI-LiaF-like_TM1"/>
    <property type="match status" value="1"/>
</dbReference>
<dbReference type="InterPro" id="IPR018911">
    <property type="entry name" value="Gmad2_Ig-like_dom"/>
</dbReference>
<keyword evidence="1" id="KW-1133">Transmembrane helix</keyword>
<dbReference type="Pfam" id="PF10648">
    <property type="entry name" value="Gmad2"/>
    <property type="match status" value="1"/>
</dbReference>
<keyword evidence="1" id="KW-0812">Transmembrane</keyword>